<dbReference type="AlphaFoldDB" id="A0A022R8G2"/>
<dbReference type="EMBL" id="KI630592">
    <property type="protein sequence ID" value="EYU36018.1"/>
    <property type="molecule type" value="Genomic_DNA"/>
</dbReference>
<keyword evidence="4 6" id="KW-0964">Secreted</keyword>
<sequence length="139" mass="16404">MKISNKNKMMATVCLLVLIATCTRAEVHVQVKNELKNGVRMNVHCRSRDDDLGLHTVDPGDAMKWDFTPNFWGTTLFYCDVQWSEDHSIWYHFDAYNDDRDYRRCHFTCRWMISGNGTLYGYDDVSGYWSWYPLIVIKS</sequence>
<comment type="similarity">
    <text evidence="2 6">Belongs to the plant self-incompatibility (S1) protein family.</text>
</comment>
<gene>
    <name evidence="7" type="ORF">MIMGU_mgv1a015985mg</name>
</gene>
<dbReference type="PANTHER" id="PTHR31232">
    <property type="match status" value="1"/>
</dbReference>
<dbReference type="eggNOG" id="ENOG502S7QS">
    <property type="taxonomic scope" value="Eukaryota"/>
</dbReference>
<keyword evidence="8" id="KW-1185">Reference proteome</keyword>
<feature type="signal peptide" evidence="6">
    <location>
        <begin position="1"/>
        <end position="25"/>
    </location>
</feature>
<evidence type="ECO:0000256" key="6">
    <source>
        <dbReference type="RuleBase" id="RU367044"/>
    </source>
</evidence>
<dbReference type="OMA" id="NGRDECS"/>
<dbReference type="InterPro" id="IPR010264">
    <property type="entry name" value="Self-incomp_S1"/>
</dbReference>
<dbReference type="PANTHER" id="PTHR31232:SF18">
    <property type="entry name" value="S-PROTEIN HOMOLOG"/>
    <property type="match status" value="1"/>
</dbReference>
<dbReference type="GO" id="GO:0005576">
    <property type="term" value="C:extracellular region"/>
    <property type="evidence" value="ECO:0007669"/>
    <property type="project" value="UniProtKB-SubCell"/>
</dbReference>
<feature type="chain" id="PRO_5025076966" description="S-protein homolog" evidence="6">
    <location>
        <begin position="26"/>
        <end position="139"/>
    </location>
</feature>
<evidence type="ECO:0000313" key="7">
    <source>
        <dbReference type="EMBL" id="EYU36018.1"/>
    </source>
</evidence>
<evidence type="ECO:0000256" key="5">
    <source>
        <dbReference type="ARBA" id="ARBA00022729"/>
    </source>
</evidence>
<protein>
    <recommendedName>
        <fullName evidence="6">S-protein homolog</fullName>
    </recommendedName>
</protein>
<dbReference type="PhylomeDB" id="A0A022R8G2"/>
<evidence type="ECO:0000256" key="2">
    <source>
        <dbReference type="ARBA" id="ARBA00005581"/>
    </source>
</evidence>
<comment type="subcellular location">
    <subcellularLocation>
        <location evidence="1 6">Secreted</location>
    </subcellularLocation>
</comment>
<evidence type="ECO:0000256" key="4">
    <source>
        <dbReference type="ARBA" id="ARBA00022525"/>
    </source>
</evidence>
<dbReference type="GO" id="GO:0060320">
    <property type="term" value="P:rejection of self pollen"/>
    <property type="evidence" value="ECO:0007669"/>
    <property type="project" value="UniProtKB-KW"/>
</dbReference>
<evidence type="ECO:0000256" key="3">
    <source>
        <dbReference type="ARBA" id="ARBA00022471"/>
    </source>
</evidence>
<dbReference type="Proteomes" id="UP000030748">
    <property type="component" value="Unassembled WGS sequence"/>
</dbReference>
<dbReference type="OrthoDB" id="1938697at2759"/>
<reference evidence="7 8" key="1">
    <citation type="journal article" date="2013" name="Proc. Natl. Acad. Sci. U.S.A.">
        <title>Fine-scale variation in meiotic recombination in Mimulus inferred from population shotgun sequencing.</title>
        <authorList>
            <person name="Hellsten U."/>
            <person name="Wright K.M."/>
            <person name="Jenkins J."/>
            <person name="Shu S."/>
            <person name="Yuan Y."/>
            <person name="Wessler S.R."/>
            <person name="Schmutz J."/>
            <person name="Willis J.H."/>
            <person name="Rokhsar D.S."/>
        </authorList>
    </citation>
    <scope>NUCLEOTIDE SEQUENCE [LARGE SCALE GENOMIC DNA]</scope>
    <source>
        <strain evidence="8">cv. DUN x IM62</strain>
    </source>
</reference>
<keyword evidence="5 6" id="KW-0732">Signal</keyword>
<proteinExistence type="inferred from homology"/>
<evidence type="ECO:0000256" key="1">
    <source>
        <dbReference type="ARBA" id="ARBA00004613"/>
    </source>
</evidence>
<organism evidence="7 8">
    <name type="scientific">Erythranthe guttata</name>
    <name type="common">Yellow monkey flower</name>
    <name type="synonym">Mimulus guttatus</name>
    <dbReference type="NCBI Taxonomy" id="4155"/>
    <lineage>
        <taxon>Eukaryota</taxon>
        <taxon>Viridiplantae</taxon>
        <taxon>Streptophyta</taxon>
        <taxon>Embryophyta</taxon>
        <taxon>Tracheophyta</taxon>
        <taxon>Spermatophyta</taxon>
        <taxon>Magnoliopsida</taxon>
        <taxon>eudicotyledons</taxon>
        <taxon>Gunneridae</taxon>
        <taxon>Pentapetalae</taxon>
        <taxon>asterids</taxon>
        <taxon>lamiids</taxon>
        <taxon>Lamiales</taxon>
        <taxon>Phrymaceae</taxon>
        <taxon>Erythranthe</taxon>
    </lineage>
</organism>
<dbReference type="KEGG" id="egt:105958846"/>
<dbReference type="Pfam" id="PF05938">
    <property type="entry name" value="Self-incomp_S1"/>
    <property type="match status" value="1"/>
</dbReference>
<evidence type="ECO:0000313" key="8">
    <source>
        <dbReference type="Proteomes" id="UP000030748"/>
    </source>
</evidence>
<accession>A0A022R8G2</accession>
<keyword evidence="3 6" id="KW-0713">Self-incompatibility</keyword>
<name>A0A022R8G2_ERYGU</name>